<sequence length="202" mass="21777">MTMRRLHRLFAHKHGIAAVEFAVLAPVMALLIASTVEAGQIMMIRTTLEGAVGEAARAAIADLALSDDDRDTAMRAYIGKRMSPYNMVEGGELEIETKVFRTFGSAYPEAYQDLNGNGQYDPPTESFPGEPFDDRNRNATRDLAVPVEGKLGGPGDVVAYTAVFPARVYFGFLSGIFGKDGGFTVRASAVVRNEPVVKAATL</sequence>
<dbReference type="STRING" id="941907.SAMN06295910_2099"/>
<accession>A0A1X7GQE9</accession>
<protein>
    <submittedName>
        <fullName evidence="3">TadE-like protein</fullName>
    </submittedName>
</protein>
<feature type="domain" description="TadE-like" evidence="2">
    <location>
        <begin position="15"/>
        <end position="57"/>
    </location>
</feature>
<dbReference type="OrthoDB" id="7306064at2"/>
<feature type="region of interest" description="Disordered" evidence="1">
    <location>
        <begin position="117"/>
        <end position="137"/>
    </location>
</feature>
<keyword evidence="4" id="KW-1185">Reference proteome</keyword>
<evidence type="ECO:0000313" key="3">
    <source>
        <dbReference type="EMBL" id="SMF73050.1"/>
    </source>
</evidence>
<organism evidence="3 4">
    <name type="scientific">Allosphingosinicella indica</name>
    <dbReference type="NCBI Taxonomy" id="941907"/>
    <lineage>
        <taxon>Bacteria</taxon>
        <taxon>Pseudomonadati</taxon>
        <taxon>Pseudomonadota</taxon>
        <taxon>Alphaproteobacteria</taxon>
        <taxon>Sphingomonadales</taxon>
        <taxon>Sphingomonadaceae</taxon>
        <taxon>Allosphingosinicella</taxon>
    </lineage>
</organism>
<evidence type="ECO:0000256" key="1">
    <source>
        <dbReference type="SAM" id="MobiDB-lite"/>
    </source>
</evidence>
<proteinExistence type="predicted"/>
<evidence type="ECO:0000313" key="4">
    <source>
        <dbReference type="Proteomes" id="UP000192934"/>
    </source>
</evidence>
<dbReference type="Proteomes" id="UP000192934">
    <property type="component" value="Chromosome I"/>
</dbReference>
<dbReference type="RefSeq" id="WP_085218725.1">
    <property type="nucleotide sequence ID" value="NZ_LT840185.1"/>
</dbReference>
<dbReference type="InterPro" id="IPR012495">
    <property type="entry name" value="TadE-like_dom"/>
</dbReference>
<name>A0A1X7GQE9_9SPHN</name>
<gene>
    <name evidence="3" type="ORF">SAMN06295910_2099</name>
</gene>
<dbReference type="EMBL" id="LT840185">
    <property type="protein sequence ID" value="SMF73050.1"/>
    <property type="molecule type" value="Genomic_DNA"/>
</dbReference>
<dbReference type="Pfam" id="PF07811">
    <property type="entry name" value="TadE"/>
    <property type="match status" value="1"/>
</dbReference>
<dbReference type="AlphaFoldDB" id="A0A1X7GQE9"/>
<reference evidence="4" key="1">
    <citation type="submission" date="2017-04" db="EMBL/GenBank/DDBJ databases">
        <authorList>
            <person name="Varghese N."/>
            <person name="Submissions S."/>
        </authorList>
    </citation>
    <scope>NUCLEOTIDE SEQUENCE [LARGE SCALE GENOMIC DNA]</scope>
    <source>
        <strain evidence="4">Dd16</strain>
    </source>
</reference>
<evidence type="ECO:0000259" key="2">
    <source>
        <dbReference type="Pfam" id="PF07811"/>
    </source>
</evidence>